<feature type="compositionally biased region" description="Acidic residues" evidence="1">
    <location>
        <begin position="123"/>
        <end position="135"/>
    </location>
</feature>
<keyword evidence="3" id="KW-1185">Reference proteome</keyword>
<proteinExistence type="predicted"/>
<dbReference type="EMBL" id="JALJOU010000012">
    <property type="protein sequence ID" value="KAK9840807.1"/>
    <property type="molecule type" value="Genomic_DNA"/>
</dbReference>
<organism evidence="2 3">
    <name type="scientific">Elliptochloris bilobata</name>
    <dbReference type="NCBI Taxonomy" id="381761"/>
    <lineage>
        <taxon>Eukaryota</taxon>
        <taxon>Viridiplantae</taxon>
        <taxon>Chlorophyta</taxon>
        <taxon>core chlorophytes</taxon>
        <taxon>Trebouxiophyceae</taxon>
        <taxon>Trebouxiophyceae incertae sedis</taxon>
        <taxon>Elliptochloris clade</taxon>
        <taxon>Elliptochloris</taxon>
    </lineage>
</organism>
<feature type="compositionally biased region" description="Acidic residues" evidence="1">
    <location>
        <begin position="60"/>
        <end position="75"/>
    </location>
</feature>
<evidence type="ECO:0000313" key="3">
    <source>
        <dbReference type="Proteomes" id="UP001445335"/>
    </source>
</evidence>
<evidence type="ECO:0000256" key="1">
    <source>
        <dbReference type="SAM" id="MobiDB-lite"/>
    </source>
</evidence>
<feature type="compositionally biased region" description="Basic and acidic residues" evidence="1">
    <location>
        <begin position="1"/>
        <end position="16"/>
    </location>
</feature>
<sequence>MGRRGAKADTAYRMKDDEDFLVPDEAAISEDEGDSEDVEASRAQGGRRRGAQHAPAAVSEYEEEEGEDEDQDDSEASFSDADIGAGAELERGEDGDEGNSGPDVAVDAPGGRRMSGRRLFGDAEGDQQPEEDLASDDSLNGFIAPDDDAAEGAAAAAAQELVADFFEGARHKKDTELFDKHVEWLLLSDVDPAWANTLRESQLQAYCQARQKVVESTLQYYAQQAKGFVWGGTLAGRLEEVKARLLKALDELSGLDSAWYRTDDATDADRSPDGLCSSCGRCQGAIGPLRVTFFGSRAAELQVPGGPLSPGASSPGSRIGLQRTEHFFVGSACFARISAYHAVAHFERRLLSRLREELRRRLQLHPRETLGEAARELALDGCVLGRLYRNFTDTVAEVKRFVMRPSGRDRRGSTGNLSLCHRLRDLTLDLCHKRAADEPPAVAPRAGTAGAAGRRAAGLGSGGQEPEERAANDAPRAQTGGSRGAQASLDCYFPRADAMQRLSQSSPSWTGPLWPTQ</sequence>
<reference evidence="2 3" key="1">
    <citation type="journal article" date="2024" name="Nat. Commun.">
        <title>Phylogenomics reveals the evolutionary origins of lichenization in chlorophyte algae.</title>
        <authorList>
            <person name="Puginier C."/>
            <person name="Libourel C."/>
            <person name="Otte J."/>
            <person name="Skaloud P."/>
            <person name="Haon M."/>
            <person name="Grisel S."/>
            <person name="Petersen M."/>
            <person name="Berrin J.G."/>
            <person name="Delaux P.M."/>
            <person name="Dal Grande F."/>
            <person name="Keller J."/>
        </authorList>
    </citation>
    <scope>NUCLEOTIDE SEQUENCE [LARGE SCALE GENOMIC DNA]</scope>
    <source>
        <strain evidence="2 3">SAG 245.80</strain>
    </source>
</reference>
<gene>
    <name evidence="2" type="ORF">WJX81_006085</name>
</gene>
<dbReference type="AlphaFoldDB" id="A0AAW1S4E1"/>
<feature type="region of interest" description="Disordered" evidence="1">
    <location>
        <begin position="1"/>
        <end position="146"/>
    </location>
</feature>
<accession>A0AAW1S4E1</accession>
<feature type="compositionally biased region" description="Low complexity" evidence="1">
    <location>
        <begin position="439"/>
        <end position="458"/>
    </location>
</feature>
<protein>
    <submittedName>
        <fullName evidence="2">Uncharacterized protein</fullName>
    </submittedName>
</protein>
<evidence type="ECO:0000313" key="2">
    <source>
        <dbReference type="EMBL" id="KAK9840807.1"/>
    </source>
</evidence>
<comment type="caution">
    <text evidence="2">The sequence shown here is derived from an EMBL/GenBank/DDBJ whole genome shotgun (WGS) entry which is preliminary data.</text>
</comment>
<feature type="compositionally biased region" description="Acidic residues" evidence="1">
    <location>
        <begin position="17"/>
        <end position="38"/>
    </location>
</feature>
<feature type="region of interest" description="Disordered" evidence="1">
    <location>
        <begin position="439"/>
        <end position="489"/>
    </location>
</feature>
<name>A0AAW1S4E1_9CHLO</name>
<dbReference type="Proteomes" id="UP001445335">
    <property type="component" value="Unassembled WGS sequence"/>
</dbReference>